<feature type="transmembrane region" description="Helical" evidence="6">
    <location>
        <begin position="352"/>
        <end position="374"/>
    </location>
</feature>
<dbReference type="InterPro" id="IPR003838">
    <property type="entry name" value="ABC3_permease_C"/>
</dbReference>
<comment type="caution">
    <text evidence="8">The sequence shown here is derived from an EMBL/GenBank/DDBJ whole genome shotgun (WGS) entry which is preliminary data.</text>
</comment>
<evidence type="ECO:0000256" key="4">
    <source>
        <dbReference type="ARBA" id="ARBA00022989"/>
    </source>
</evidence>
<dbReference type="EMBL" id="QGDI01000007">
    <property type="protein sequence ID" value="PWJ12163.1"/>
    <property type="molecule type" value="Genomic_DNA"/>
</dbReference>
<evidence type="ECO:0000313" key="9">
    <source>
        <dbReference type="Proteomes" id="UP000245720"/>
    </source>
</evidence>
<feature type="transmembrane region" description="Helical" evidence="6">
    <location>
        <begin position="312"/>
        <end position="332"/>
    </location>
</feature>
<keyword evidence="3 6" id="KW-0812">Transmembrane</keyword>
<feature type="transmembrane region" description="Helical" evidence="6">
    <location>
        <begin position="21"/>
        <end position="44"/>
    </location>
</feature>
<evidence type="ECO:0000256" key="6">
    <source>
        <dbReference type="SAM" id="Phobius"/>
    </source>
</evidence>
<dbReference type="PANTHER" id="PTHR30287">
    <property type="entry name" value="MEMBRANE COMPONENT OF PREDICTED ABC SUPERFAMILY METABOLITE UPTAKE TRANSPORTER"/>
    <property type="match status" value="1"/>
</dbReference>
<keyword evidence="5 6" id="KW-0472">Membrane</keyword>
<evidence type="ECO:0000256" key="5">
    <source>
        <dbReference type="ARBA" id="ARBA00023136"/>
    </source>
</evidence>
<accession>A0A315XY00</accession>
<evidence type="ECO:0000256" key="2">
    <source>
        <dbReference type="ARBA" id="ARBA00022475"/>
    </source>
</evidence>
<protein>
    <submittedName>
        <fullName evidence="8">ABC-type lipoprotein release transport system permease subunit</fullName>
    </submittedName>
</protein>
<reference evidence="8 9" key="1">
    <citation type="submission" date="2018-05" db="EMBL/GenBank/DDBJ databases">
        <title>The Hungate 1000. A catalogue of reference genomes from the rumen microbiome.</title>
        <authorList>
            <person name="Kelly W."/>
        </authorList>
    </citation>
    <scope>NUCLEOTIDE SEQUENCE [LARGE SCALE GENOMIC DNA]</scope>
    <source>
        <strain evidence="8 9">SAb67</strain>
    </source>
</reference>
<comment type="subcellular location">
    <subcellularLocation>
        <location evidence="1">Cell membrane</location>
        <topology evidence="1">Multi-pass membrane protein</topology>
    </subcellularLocation>
</comment>
<feature type="domain" description="ABC3 transporter permease C-terminal" evidence="7">
    <location>
        <begin position="653"/>
        <end position="769"/>
    </location>
</feature>
<feature type="transmembrane region" description="Helical" evidence="6">
    <location>
        <begin position="256"/>
        <end position="280"/>
    </location>
</feature>
<feature type="transmembrane region" description="Helical" evidence="6">
    <location>
        <begin position="741"/>
        <end position="765"/>
    </location>
</feature>
<feature type="transmembrane region" description="Helical" evidence="6">
    <location>
        <begin position="427"/>
        <end position="448"/>
    </location>
</feature>
<keyword evidence="2" id="KW-1003">Cell membrane</keyword>
<gene>
    <name evidence="8" type="ORF">IE37_01853</name>
</gene>
<keyword evidence="4 6" id="KW-1133">Transmembrane helix</keyword>
<dbReference type="PANTHER" id="PTHR30287:SF2">
    <property type="entry name" value="BLL1001 PROTEIN"/>
    <property type="match status" value="1"/>
</dbReference>
<dbReference type="AlphaFoldDB" id="A0A315XY00"/>
<evidence type="ECO:0000256" key="3">
    <source>
        <dbReference type="ARBA" id="ARBA00022692"/>
    </source>
</evidence>
<dbReference type="InterPro" id="IPR038766">
    <property type="entry name" value="Membrane_comp_ABC_pdt"/>
</dbReference>
<name>A0A315XY00_RUMFL</name>
<dbReference type="Pfam" id="PF02687">
    <property type="entry name" value="FtsX"/>
    <property type="match status" value="2"/>
</dbReference>
<feature type="domain" description="ABC3 transporter permease C-terminal" evidence="7">
    <location>
        <begin position="263"/>
        <end position="382"/>
    </location>
</feature>
<feature type="transmembrane region" description="Helical" evidence="6">
    <location>
        <begin position="651"/>
        <end position="671"/>
    </location>
</feature>
<evidence type="ECO:0000256" key="1">
    <source>
        <dbReference type="ARBA" id="ARBA00004651"/>
    </source>
</evidence>
<proteinExistence type="predicted"/>
<keyword evidence="8" id="KW-0449">Lipoprotein</keyword>
<dbReference type="Proteomes" id="UP000245720">
    <property type="component" value="Unassembled WGS sequence"/>
</dbReference>
<organism evidence="8 9">
    <name type="scientific">Ruminococcus flavefaciens</name>
    <dbReference type="NCBI Taxonomy" id="1265"/>
    <lineage>
        <taxon>Bacteria</taxon>
        <taxon>Bacillati</taxon>
        <taxon>Bacillota</taxon>
        <taxon>Clostridia</taxon>
        <taxon>Eubacteriales</taxon>
        <taxon>Oscillospiraceae</taxon>
        <taxon>Ruminococcus</taxon>
    </lineage>
</organism>
<dbReference type="GO" id="GO:0005886">
    <property type="term" value="C:plasma membrane"/>
    <property type="evidence" value="ECO:0007669"/>
    <property type="project" value="UniProtKB-SubCell"/>
</dbReference>
<evidence type="ECO:0000259" key="7">
    <source>
        <dbReference type="Pfam" id="PF02687"/>
    </source>
</evidence>
<evidence type="ECO:0000313" key="8">
    <source>
        <dbReference type="EMBL" id="PWJ12163.1"/>
    </source>
</evidence>
<sequence length="780" mass="87539">MRRILLLTFANLRRSGGQNAFLAFLITLITLFCVLSLTVMMGFMNCFDNAAEKADAPDIFAAGQNELFDSDNKNIIDTDSRVEKAVYSDVLYLDSAQITFAGTKKSVTLIAMPLGKQDYMSYEIVEEMEDIPENAIYVSRYFKESGDYELGERFDIRYDKIVYHFVIAGFTEDIYLGCVHSGTQTGVVLPEEEYIEFANRFSSNENGKVADIYIRDKAQAQAVLSDFLNKAETGTSKYCSMTYDVCRNYATMEPSIMAILLLAFAVLLLIIALAVTIYIIRGNLVREVKNISILKSIGYSSNSITLSFALQYTLLTLVGAFIGGILSFAIYSRIADSMQSLTWITIKTAISPVMPLCVMLVIMGIFFIVSYLAALKLRKVSPCKAFSSAQEQVKTFKRNIMPFSESRLPFHASMSVKMFFGSFKQNLLMMTVLSVISFVLGYVMVLNYNISVDTKKFVDVLMYEYADITAYANPTNYYDDLDGILASEEGADDAIFFETLQVQTDGVNMYAYVTEDYGRTRNDSIVYDGRHPSADNEIAIGGKSAEYFNKRIGDVFSLESSGSKYEYIITGLIQTSMDNGFDCELTTEGYKRINSSFKPNTVFIYLEDDVDADAFLDNLITEHQSKISGAVNTRLTIDQTMGSYVSLVDGLLISFSFISVVIIWLLLYLLIKVQLRRNDRNFRIQKAIGFTSWQIRLEVFLSFIPVGAAGAVIGGLLVLLLSNRFSNMIFGTMGIMQADFIIPYPMILGILLMLMTVTFLLIFIITDRIKYIVPKSDSMM</sequence>
<feature type="transmembrane region" description="Helical" evidence="6">
    <location>
        <begin position="699"/>
        <end position="721"/>
    </location>
</feature>